<name>A0ABR1CM14_NECAM</name>
<comment type="caution">
    <text evidence="2">The sequence shown here is derived from an EMBL/GenBank/DDBJ whole genome shotgun (WGS) entry which is preliminary data.</text>
</comment>
<evidence type="ECO:0000256" key="1">
    <source>
        <dbReference type="SAM" id="Phobius"/>
    </source>
</evidence>
<evidence type="ECO:0000313" key="2">
    <source>
        <dbReference type="EMBL" id="KAK6739416.1"/>
    </source>
</evidence>
<accession>A0ABR1CM14</accession>
<feature type="transmembrane region" description="Helical" evidence="1">
    <location>
        <begin position="102"/>
        <end position="125"/>
    </location>
</feature>
<dbReference type="EMBL" id="JAVFWL010000003">
    <property type="protein sequence ID" value="KAK6739416.1"/>
    <property type="molecule type" value="Genomic_DNA"/>
</dbReference>
<evidence type="ECO:0000313" key="3">
    <source>
        <dbReference type="Proteomes" id="UP001303046"/>
    </source>
</evidence>
<reference evidence="2 3" key="1">
    <citation type="submission" date="2023-08" db="EMBL/GenBank/DDBJ databases">
        <title>A Necator americanus chromosomal reference genome.</title>
        <authorList>
            <person name="Ilik V."/>
            <person name="Petrzelkova K.J."/>
            <person name="Pardy F."/>
            <person name="Fuh T."/>
            <person name="Niatou-Singa F.S."/>
            <person name="Gouil Q."/>
            <person name="Baker L."/>
            <person name="Ritchie M.E."/>
            <person name="Jex A.R."/>
            <person name="Gazzola D."/>
            <person name="Li H."/>
            <person name="Toshio Fujiwara R."/>
            <person name="Zhan B."/>
            <person name="Aroian R.V."/>
            <person name="Pafco B."/>
            <person name="Schwarz E.M."/>
        </authorList>
    </citation>
    <scope>NUCLEOTIDE SEQUENCE [LARGE SCALE GENOMIC DNA]</scope>
    <source>
        <strain evidence="2 3">Aroian</strain>
        <tissue evidence="2">Whole animal</tissue>
    </source>
</reference>
<keyword evidence="3" id="KW-1185">Reference proteome</keyword>
<keyword evidence="1" id="KW-0472">Membrane</keyword>
<gene>
    <name evidence="2" type="primary">Necator_chrIII.g8869</name>
    <name evidence="2" type="ORF">RB195_008104</name>
</gene>
<keyword evidence="1" id="KW-0812">Transmembrane</keyword>
<evidence type="ECO:0008006" key="4">
    <source>
        <dbReference type="Google" id="ProtNLM"/>
    </source>
</evidence>
<feature type="transmembrane region" description="Helical" evidence="1">
    <location>
        <begin position="77"/>
        <end position="96"/>
    </location>
</feature>
<proteinExistence type="predicted"/>
<organism evidence="2 3">
    <name type="scientific">Necator americanus</name>
    <name type="common">Human hookworm</name>
    <dbReference type="NCBI Taxonomy" id="51031"/>
    <lineage>
        <taxon>Eukaryota</taxon>
        <taxon>Metazoa</taxon>
        <taxon>Ecdysozoa</taxon>
        <taxon>Nematoda</taxon>
        <taxon>Chromadorea</taxon>
        <taxon>Rhabditida</taxon>
        <taxon>Rhabditina</taxon>
        <taxon>Rhabditomorpha</taxon>
        <taxon>Strongyloidea</taxon>
        <taxon>Ancylostomatidae</taxon>
        <taxon>Bunostominae</taxon>
        <taxon>Necator</taxon>
    </lineage>
</organism>
<dbReference type="Proteomes" id="UP001303046">
    <property type="component" value="Unassembled WGS sequence"/>
</dbReference>
<protein>
    <recommendedName>
        <fullName evidence="4">ABC transmembrane type-1 domain-containing protein</fullName>
    </recommendedName>
</protein>
<keyword evidence="1" id="KW-1133">Transmembrane helix</keyword>
<sequence>MSQIRFTHTQARLKLKCTVSCGIRGTIFEITRILQWVRTIHETVKRIIDGESTVHDEIVFPDIAHIAETIFSGYKTLVIAALSFAAAIATGYAFFWTCGIQVFVAICRIFLLALRAVTFTVLKTLRLIVIALYRRVFSRSTASKNGHVKQL</sequence>